<dbReference type="AlphaFoldDB" id="A0A5B8W2B7"/>
<dbReference type="KEGG" id="mgk:FSB76_18675"/>
<keyword evidence="2" id="KW-0675">Receptor</keyword>
<dbReference type="EMBL" id="CP042437">
    <property type="protein sequence ID" value="QEC77863.1"/>
    <property type="molecule type" value="Genomic_DNA"/>
</dbReference>
<organism evidence="2 3">
    <name type="scientific">Mucilaginibacter ginsenosidivorax</name>
    <dbReference type="NCBI Taxonomy" id="862126"/>
    <lineage>
        <taxon>Bacteria</taxon>
        <taxon>Pseudomonadati</taxon>
        <taxon>Bacteroidota</taxon>
        <taxon>Sphingobacteriia</taxon>
        <taxon>Sphingobacteriales</taxon>
        <taxon>Sphingobacteriaceae</taxon>
        <taxon>Mucilaginibacter</taxon>
    </lineage>
</organism>
<accession>A0A5B8W2B7</accession>
<sequence>MKLSLTFIFLFTLFCALNSFAQTDSAFLARTINALEKYSLANQVEKVHLHFDKQGYIPGDTIWFKAYVVTSENHSLSSISNVVYVELLTAKDSVISRVALPLSSGIGWGDIALPVLLKTGKYQLRAYTNWMRNDDLAYFFSQQINIGDLQAIKAKKQNITAKPDVQFFPEGGVLINGLRSKVAIKSVDEKGLGEDLEGLVTDNDDNEVAEFKTHHLGMGIFAITPTAGKLYKVKITCKNGNRYIFDLPKAHDDGFAIAINNTQADSLSVRIVASNKLFETQKSAGYYLLAQSAGKICYTAAFRLAAQSFNTAIDKKRFPTGITRFTLFAANGEPLNERIVFIQNNDALKLNITRAGNTLTARQKVQFELDAKTAGGNNITGSFSVSVINEDLTPVDELSENTILNNLLLTSDIKGYIEQPNYYFTDITDKTRADLDILMLTQGYRRFEWKQVLADKHQQPVFEAEKSLQISGYLKTLDGKPVANGKVRLLTTKAGIFMLDTVTNENGKFSFNRLPEDSARYVIQARSDKNKKNVMVVLDTLSGHKSFAFRNAPGEKDTIKELTAYQKQVKQQLKLSLDRRTIQLKEVVIKDKKDTPKDIFSHAEHPDQVINDFPKEPTGESLSTFLGVRLRGIEMRSSAEGASFYTARSIAKYYPKPPPMMVKLDGSIIDPAIFSTLLLTDIESAEVIRTTGQMDMTTGAREVLYLISRKHSGTAIKPSTPDVITYQSNGLYKAREFYSPKYDRINESNTKPDLRTTIYWNPTVIIDKGLTKFEFFNSDTKGTYRVTVEGIDTDGNLGRIVYRYNVE</sequence>
<name>A0A5B8W2B7_9SPHI</name>
<reference evidence="2 3" key="1">
    <citation type="journal article" date="2013" name="J. Microbiol.">
        <title>Mucilaginibacter ginsenosidivorax sp. nov., with ginsenoside converting activity isolated from sediment.</title>
        <authorList>
            <person name="Kim J.K."/>
            <person name="Choi T.E."/>
            <person name="Liu Q.M."/>
            <person name="Park H.Y."/>
            <person name="Yi T.H."/>
            <person name="Yoon M.H."/>
            <person name="Kim S.C."/>
            <person name="Im W.T."/>
        </authorList>
    </citation>
    <scope>NUCLEOTIDE SEQUENCE [LARGE SCALE GENOMIC DNA]</scope>
    <source>
        <strain evidence="2 3">KHI28</strain>
    </source>
</reference>
<evidence type="ECO:0000313" key="2">
    <source>
        <dbReference type="EMBL" id="QEC77863.1"/>
    </source>
</evidence>
<dbReference type="Proteomes" id="UP000321362">
    <property type="component" value="Chromosome"/>
</dbReference>
<proteinExistence type="predicted"/>
<dbReference type="Gene3D" id="2.60.40.1930">
    <property type="match status" value="1"/>
</dbReference>
<dbReference type="InterPro" id="IPR008969">
    <property type="entry name" value="CarboxyPept-like_regulatory"/>
</dbReference>
<protein>
    <submittedName>
        <fullName evidence="2">TonB-dependent receptor</fullName>
    </submittedName>
</protein>
<keyword evidence="1" id="KW-0732">Signal</keyword>
<keyword evidence="3" id="KW-1185">Reference proteome</keyword>
<evidence type="ECO:0000313" key="3">
    <source>
        <dbReference type="Proteomes" id="UP000321362"/>
    </source>
</evidence>
<dbReference type="RefSeq" id="WP_147055950.1">
    <property type="nucleotide sequence ID" value="NZ_CP042437.1"/>
</dbReference>
<gene>
    <name evidence="2" type="ORF">FSB76_18675</name>
</gene>
<dbReference type="SUPFAM" id="SSF49464">
    <property type="entry name" value="Carboxypeptidase regulatory domain-like"/>
    <property type="match status" value="1"/>
</dbReference>
<feature type="chain" id="PRO_5023054774" evidence="1">
    <location>
        <begin position="22"/>
        <end position="807"/>
    </location>
</feature>
<dbReference type="OrthoDB" id="679547at2"/>
<evidence type="ECO:0000256" key="1">
    <source>
        <dbReference type="SAM" id="SignalP"/>
    </source>
</evidence>
<feature type="signal peptide" evidence="1">
    <location>
        <begin position="1"/>
        <end position="21"/>
    </location>
</feature>